<dbReference type="RefSeq" id="XP_001305317.1">
    <property type="nucleotide sequence ID" value="XM_001305316.1"/>
</dbReference>
<evidence type="ECO:0000313" key="2">
    <source>
        <dbReference type="EMBL" id="EAX92387.1"/>
    </source>
</evidence>
<evidence type="ECO:0000313" key="3">
    <source>
        <dbReference type="Proteomes" id="UP000001542"/>
    </source>
</evidence>
<evidence type="ECO:0000256" key="1">
    <source>
        <dbReference type="SAM" id="Coils"/>
    </source>
</evidence>
<organism evidence="2 3">
    <name type="scientific">Trichomonas vaginalis (strain ATCC PRA-98 / G3)</name>
    <dbReference type="NCBI Taxonomy" id="412133"/>
    <lineage>
        <taxon>Eukaryota</taxon>
        <taxon>Metamonada</taxon>
        <taxon>Parabasalia</taxon>
        <taxon>Trichomonadida</taxon>
        <taxon>Trichomonadidae</taxon>
        <taxon>Trichomonas</taxon>
    </lineage>
</organism>
<proteinExistence type="predicted"/>
<gene>
    <name evidence="2" type="ORF">TVAG_156660</name>
</gene>
<dbReference type="Proteomes" id="UP000001542">
    <property type="component" value="Unassembled WGS sequence"/>
</dbReference>
<dbReference type="VEuPathDB" id="TrichDB:TVAG_156660"/>
<dbReference type="EMBL" id="DS113970">
    <property type="protein sequence ID" value="EAX92387.1"/>
    <property type="molecule type" value="Genomic_DNA"/>
</dbReference>
<reference evidence="2" key="2">
    <citation type="journal article" date="2007" name="Science">
        <title>Draft genome sequence of the sexually transmitted pathogen Trichomonas vaginalis.</title>
        <authorList>
            <person name="Carlton J.M."/>
            <person name="Hirt R.P."/>
            <person name="Silva J.C."/>
            <person name="Delcher A.L."/>
            <person name="Schatz M."/>
            <person name="Zhao Q."/>
            <person name="Wortman J.R."/>
            <person name="Bidwell S.L."/>
            <person name="Alsmark U.C.M."/>
            <person name="Besteiro S."/>
            <person name="Sicheritz-Ponten T."/>
            <person name="Noel C.J."/>
            <person name="Dacks J.B."/>
            <person name="Foster P.G."/>
            <person name="Simillion C."/>
            <person name="Van de Peer Y."/>
            <person name="Miranda-Saavedra D."/>
            <person name="Barton G.J."/>
            <person name="Westrop G.D."/>
            <person name="Mueller S."/>
            <person name="Dessi D."/>
            <person name="Fiori P.L."/>
            <person name="Ren Q."/>
            <person name="Paulsen I."/>
            <person name="Zhang H."/>
            <person name="Bastida-Corcuera F.D."/>
            <person name="Simoes-Barbosa A."/>
            <person name="Brown M.T."/>
            <person name="Hayes R.D."/>
            <person name="Mukherjee M."/>
            <person name="Okumura C.Y."/>
            <person name="Schneider R."/>
            <person name="Smith A.J."/>
            <person name="Vanacova S."/>
            <person name="Villalvazo M."/>
            <person name="Haas B.J."/>
            <person name="Pertea M."/>
            <person name="Feldblyum T.V."/>
            <person name="Utterback T.R."/>
            <person name="Shu C.L."/>
            <person name="Osoegawa K."/>
            <person name="de Jong P.J."/>
            <person name="Hrdy I."/>
            <person name="Horvathova L."/>
            <person name="Zubacova Z."/>
            <person name="Dolezal P."/>
            <person name="Malik S.B."/>
            <person name="Logsdon J.M. Jr."/>
            <person name="Henze K."/>
            <person name="Gupta A."/>
            <person name="Wang C.C."/>
            <person name="Dunne R.L."/>
            <person name="Upcroft J.A."/>
            <person name="Upcroft P."/>
            <person name="White O."/>
            <person name="Salzberg S.L."/>
            <person name="Tang P."/>
            <person name="Chiu C.-H."/>
            <person name="Lee Y.-S."/>
            <person name="Embley T.M."/>
            <person name="Coombs G.H."/>
            <person name="Mottram J.C."/>
            <person name="Tachezy J."/>
            <person name="Fraser-Liggett C.M."/>
            <person name="Johnson P.J."/>
        </authorList>
    </citation>
    <scope>NUCLEOTIDE SEQUENCE [LARGE SCALE GENOMIC DNA]</scope>
    <source>
        <strain evidence="2">G3</strain>
    </source>
</reference>
<protein>
    <submittedName>
        <fullName evidence="2">Uncharacterized protein</fullName>
    </submittedName>
</protein>
<dbReference type="KEGG" id="tva:4750098"/>
<dbReference type="SMR" id="A2FRT8"/>
<dbReference type="VEuPathDB" id="TrichDB:TVAGG3_0104600"/>
<sequence>MNEIPNSQQSHPVETFQVSTMKNDLVVMQKTIDKLRNNFELVVTDIPSQLSQKISIIKGKQKSVASLVENERFNSNQQRYHALNTRINTLQQRVNKFVDTQEKRSNDTRFDKAYKYVRETVTQKTNEIRTKIAEDAKIRIESYKNKNKSVESTDKFEFHSSLQPLPSERETYSSVYQEQIDNTPLVSYLNNTQNRIDKALENWKIINERNQKLKSLTVQIDDDLYNKIESNHQEIVDLEESCTNLQADLKNKSKSSVSDVIEKKKTKDVAQIVTNSEFSQWVANTSHNLANVSNDLKIYINKCDTSLNGVQERIGLLSKEIQDVYDRIILIDKAMNDYNDQLSGKVDQKIEIHESSKKVDFNEVNKVFLEFKQEHINARNKIRKQIDETKMKLSEVEELLLQNPYI</sequence>
<dbReference type="InParanoid" id="A2FRT8"/>
<dbReference type="AlphaFoldDB" id="A2FRT8"/>
<reference evidence="2" key="1">
    <citation type="submission" date="2006-10" db="EMBL/GenBank/DDBJ databases">
        <authorList>
            <person name="Amadeo P."/>
            <person name="Zhao Q."/>
            <person name="Wortman J."/>
            <person name="Fraser-Liggett C."/>
            <person name="Carlton J."/>
        </authorList>
    </citation>
    <scope>NUCLEOTIDE SEQUENCE</scope>
    <source>
        <strain evidence="2">G3</strain>
    </source>
</reference>
<keyword evidence="3" id="KW-1185">Reference proteome</keyword>
<accession>A2FRT8</accession>
<feature type="coiled-coil region" evidence="1">
    <location>
        <begin position="228"/>
        <end position="255"/>
    </location>
</feature>
<keyword evidence="1" id="KW-0175">Coiled coil</keyword>
<name>A2FRT8_TRIV3</name>